<keyword evidence="1" id="KW-1017">Isopeptide bond</keyword>
<evidence type="ECO:0000259" key="3">
    <source>
        <dbReference type="PROSITE" id="PS50053"/>
    </source>
</evidence>
<evidence type="ECO:0000256" key="1">
    <source>
        <dbReference type="ARBA" id="ARBA00022499"/>
    </source>
</evidence>
<proteinExistence type="predicted"/>
<reference evidence="4 5" key="1">
    <citation type="journal article" date="2018" name="Mol. Plant">
        <title>The genome of Artemisia annua provides insight into the evolution of Asteraceae family and artemisinin biosynthesis.</title>
        <authorList>
            <person name="Shen Q."/>
            <person name="Zhang L."/>
            <person name="Liao Z."/>
            <person name="Wang S."/>
            <person name="Yan T."/>
            <person name="Shi P."/>
            <person name="Liu M."/>
            <person name="Fu X."/>
            <person name="Pan Q."/>
            <person name="Wang Y."/>
            <person name="Lv Z."/>
            <person name="Lu X."/>
            <person name="Zhang F."/>
            <person name="Jiang W."/>
            <person name="Ma Y."/>
            <person name="Chen M."/>
            <person name="Hao X."/>
            <person name="Li L."/>
            <person name="Tang Y."/>
            <person name="Lv G."/>
            <person name="Zhou Y."/>
            <person name="Sun X."/>
            <person name="Brodelius P.E."/>
            <person name="Rose J.K.C."/>
            <person name="Tang K."/>
        </authorList>
    </citation>
    <scope>NUCLEOTIDE SEQUENCE [LARGE SCALE GENOMIC DNA]</scope>
    <source>
        <strain evidence="5">cv. Huhao1</strain>
        <tissue evidence="4">Leaf</tissue>
    </source>
</reference>
<keyword evidence="5" id="KW-1185">Reference proteome</keyword>
<dbReference type="EMBL" id="PKPP01004055">
    <property type="protein sequence ID" value="PWA66310.1"/>
    <property type="molecule type" value="Genomic_DNA"/>
</dbReference>
<sequence length="175" mass="19827">MSVLSDFYIKKESILTLLLKSCGLMKIYVKALTNETFSLEVKPSDTIHKVKAKIKDMKGITGQQVLFFNEMVLEDSGTLSDFHINKEYILTLVLKSRGLMCIYVKRLVKTFCLIVKLSDTISKVKAKIKDMEGIPTAKQRLVFSGMLLEDNYTLAKYHIDNKSTLHLVVRLGGNC</sequence>
<dbReference type="InterPro" id="IPR029071">
    <property type="entry name" value="Ubiquitin-like_domsf"/>
</dbReference>
<dbReference type="SUPFAM" id="SSF54236">
    <property type="entry name" value="Ubiquitin-like"/>
    <property type="match status" value="2"/>
</dbReference>
<accession>A0A2U1MYI3</accession>
<name>A0A2U1MYI3_ARTAN</name>
<feature type="domain" description="Ubiquitin-like" evidence="3">
    <location>
        <begin position="100"/>
        <end position="174"/>
    </location>
</feature>
<dbReference type="Proteomes" id="UP000245207">
    <property type="component" value="Unassembled WGS sequence"/>
</dbReference>
<dbReference type="AlphaFoldDB" id="A0A2U1MYI3"/>
<keyword evidence="2" id="KW-0832">Ubl conjugation</keyword>
<dbReference type="InterPro" id="IPR000626">
    <property type="entry name" value="Ubiquitin-like_dom"/>
</dbReference>
<dbReference type="GO" id="GO:0003729">
    <property type="term" value="F:mRNA binding"/>
    <property type="evidence" value="ECO:0007669"/>
    <property type="project" value="UniProtKB-ARBA"/>
</dbReference>
<dbReference type="Gene3D" id="3.10.20.90">
    <property type="entry name" value="Phosphatidylinositol 3-kinase Catalytic Subunit, Chain A, domain 1"/>
    <property type="match status" value="2"/>
</dbReference>
<dbReference type="InterPro" id="IPR050158">
    <property type="entry name" value="Ubiquitin_ubiquitin-like"/>
</dbReference>
<dbReference type="InterPro" id="IPR019956">
    <property type="entry name" value="Ubiquitin_dom"/>
</dbReference>
<dbReference type="PROSITE" id="PS00299">
    <property type="entry name" value="UBIQUITIN_1"/>
    <property type="match status" value="1"/>
</dbReference>
<feature type="domain" description="Ubiquitin-like" evidence="3">
    <location>
        <begin position="25"/>
        <end position="99"/>
    </location>
</feature>
<evidence type="ECO:0000313" key="5">
    <source>
        <dbReference type="Proteomes" id="UP000245207"/>
    </source>
</evidence>
<dbReference type="Pfam" id="PF00240">
    <property type="entry name" value="ubiquitin"/>
    <property type="match status" value="2"/>
</dbReference>
<dbReference type="PANTHER" id="PTHR10666">
    <property type="entry name" value="UBIQUITIN"/>
    <property type="match status" value="1"/>
</dbReference>
<organism evidence="4 5">
    <name type="scientific">Artemisia annua</name>
    <name type="common">Sweet wormwood</name>
    <dbReference type="NCBI Taxonomy" id="35608"/>
    <lineage>
        <taxon>Eukaryota</taxon>
        <taxon>Viridiplantae</taxon>
        <taxon>Streptophyta</taxon>
        <taxon>Embryophyta</taxon>
        <taxon>Tracheophyta</taxon>
        <taxon>Spermatophyta</taxon>
        <taxon>Magnoliopsida</taxon>
        <taxon>eudicotyledons</taxon>
        <taxon>Gunneridae</taxon>
        <taxon>Pentapetalae</taxon>
        <taxon>asterids</taxon>
        <taxon>campanulids</taxon>
        <taxon>Asterales</taxon>
        <taxon>Asteraceae</taxon>
        <taxon>Asteroideae</taxon>
        <taxon>Anthemideae</taxon>
        <taxon>Artemisiinae</taxon>
        <taxon>Artemisia</taxon>
    </lineage>
</organism>
<gene>
    <name evidence="4" type="ORF">CTI12_AA329050</name>
</gene>
<comment type="caution">
    <text evidence="4">The sequence shown here is derived from an EMBL/GenBank/DDBJ whole genome shotgun (WGS) entry which is preliminary data.</text>
</comment>
<dbReference type="InterPro" id="IPR019954">
    <property type="entry name" value="Ubiquitin_CS"/>
</dbReference>
<dbReference type="PROSITE" id="PS50053">
    <property type="entry name" value="UBIQUITIN_2"/>
    <property type="match status" value="2"/>
</dbReference>
<dbReference type="SMART" id="SM00213">
    <property type="entry name" value="UBQ"/>
    <property type="match status" value="2"/>
</dbReference>
<dbReference type="STRING" id="35608.A0A2U1MYI3"/>
<dbReference type="PRINTS" id="PR00348">
    <property type="entry name" value="UBIQUITIN"/>
</dbReference>
<evidence type="ECO:0000256" key="2">
    <source>
        <dbReference type="ARBA" id="ARBA00022843"/>
    </source>
</evidence>
<evidence type="ECO:0000313" key="4">
    <source>
        <dbReference type="EMBL" id="PWA66310.1"/>
    </source>
</evidence>
<dbReference type="OrthoDB" id="1886586at2759"/>
<protein>
    <submittedName>
        <fullName evidence="4">Polyubiquitin-B</fullName>
    </submittedName>
</protein>